<accession>A0A8J3YWB0</accession>
<feature type="transmembrane region" description="Helical" evidence="3">
    <location>
        <begin position="128"/>
        <end position="152"/>
    </location>
</feature>
<evidence type="ECO:0000313" key="4">
    <source>
        <dbReference type="EMBL" id="GIJ51872.1"/>
    </source>
</evidence>
<evidence type="ECO:0000256" key="1">
    <source>
        <dbReference type="SAM" id="Coils"/>
    </source>
</evidence>
<evidence type="ECO:0000256" key="2">
    <source>
        <dbReference type="SAM" id="MobiDB-lite"/>
    </source>
</evidence>
<name>A0A8J3YWB0_9ACTN</name>
<gene>
    <name evidence="4" type="ORF">Val02_87580</name>
</gene>
<feature type="coiled-coil region" evidence="1">
    <location>
        <begin position="164"/>
        <end position="212"/>
    </location>
</feature>
<protein>
    <submittedName>
        <fullName evidence="4">Uncharacterized protein</fullName>
    </submittedName>
</protein>
<dbReference type="EMBL" id="BOPF01000056">
    <property type="protein sequence ID" value="GIJ51872.1"/>
    <property type="molecule type" value="Genomic_DNA"/>
</dbReference>
<keyword evidence="3" id="KW-0472">Membrane</keyword>
<dbReference type="AlphaFoldDB" id="A0A8J3YWB0"/>
<organism evidence="4 5">
    <name type="scientific">Virgisporangium aliadipatigenens</name>
    <dbReference type="NCBI Taxonomy" id="741659"/>
    <lineage>
        <taxon>Bacteria</taxon>
        <taxon>Bacillati</taxon>
        <taxon>Actinomycetota</taxon>
        <taxon>Actinomycetes</taxon>
        <taxon>Micromonosporales</taxon>
        <taxon>Micromonosporaceae</taxon>
        <taxon>Virgisporangium</taxon>
    </lineage>
</organism>
<evidence type="ECO:0000256" key="3">
    <source>
        <dbReference type="SAM" id="Phobius"/>
    </source>
</evidence>
<sequence>MSYPGDPAAGQPPQQYPYSDGSGYPPAPAQGYPQQPSPGGYTPPQQPGPIGAPDSAPPFVPTPAPTPAYGQDPNAGFGGYYDPNAQASAPPSSGLPYSGPPMSVQPVSGPVQGPPLGPAQPGERKSPLMPIFASLMVVFLLATAVLAVLYTTRTGDYNDEKKTVAARDTEVADLKSQVEKLKADVKRVEGERDTAKRDLGGAQGQADELKRQKQVISNCINLLVEAGQAEAAGNAALAAQKNAEADKVCDEAFRYLD</sequence>
<proteinExistence type="predicted"/>
<keyword evidence="1" id="KW-0175">Coiled coil</keyword>
<dbReference type="Proteomes" id="UP000619260">
    <property type="component" value="Unassembled WGS sequence"/>
</dbReference>
<reference evidence="4" key="1">
    <citation type="submission" date="2021-01" db="EMBL/GenBank/DDBJ databases">
        <title>Whole genome shotgun sequence of Virgisporangium aliadipatigenens NBRC 105644.</title>
        <authorList>
            <person name="Komaki H."/>
            <person name="Tamura T."/>
        </authorList>
    </citation>
    <scope>NUCLEOTIDE SEQUENCE</scope>
    <source>
        <strain evidence="4">NBRC 105644</strain>
    </source>
</reference>
<dbReference type="RefSeq" id="WP_203905284.1">
    <property type="nucleotide sequence ID" value="NZ_BOPF01000056.1"/>
</dbReference>
<feature type="region of interest" description="Disordered" evidence="2">
    <location>
        <begin position="1"/>
        <end position="122"/>
    </location>
</feature>
<feature type="compositionally biased region" description="Low complexity" evidence="2">
    <location>
        <begin position="87"/>
        <end position="111"/>
    </location>
</feature>
<keyword evidence="5" id="KW-1185">Reference proteome</keyword>
<evidence type="ECO:0000313" key="5">
    <source>
        <dbReference type="Proteomes" id="UP000619260"/>
    </source>
</evidence>
<keyword evidence="3" id="KW-1133">Transmembrane helix</keyword>
<keyword evidence="3" id="KW-0812">Transmembrane</keyword>
<feature type="compositionally biased region" description="Low complexity" evidence="2">
    <location>
        <begin position="1"/>
        <end position="54"/>
    </location>
</feature>
<feature type="compositionally biased region" description="Pro residues" evidence="2">
    <location>
        <begin position="55"/>
        <end position="66"/>
    </location>
</feature>
<comment type="caution">
    <text evidence="4">The sequence shown here is derived from an EMBL/GenBank/DDBJ whole genome shotgun (WGS) entry which is preliminary data.</text>
</comment>